<organism evidence="1 2">
    <name type="scientific">Nonomuraea africana</name>
    <dbReference type="NCBI Taxonomy" id="46171"/>
    <lineage>
        <taxon>Bacteria</taxon>
        <taxon>Bacillati</taxon>
        <taxon>Actinomycetota</taxon>
        <taxon>Actinomycetes</taxon>
        <taxon>Streptosporangiales</taxon>
        <taxon>Streptosporangiaceae</taxon>
        <taxon>Nonomuraea</taxon>
    </lineage>
</organism>
<keyword evidence="2" id="KW-1185">Reference proteome</keyword>
<evidence type="ECO:0008006" key="3">
    <source>
        <dbReference type="Google" id="ProtNLM"/>
    </source>
</evidence>
<dbReference type="Proteomes" id="UP000661607">
    <property type="component" value="Unassembled WGS sequence"/>
</dbReference>
<sequence>MARVLGALGADILQVTVLERESGRAVDDFTVSWPGKTTPAAVLERLSAVPGVRVEGVWPTREVPGSAPDYDLLLHVAGEPARGFATLVDALPGLCGGEWALALADGVVRHASLAAPLIFELAALPPRPASHVDGERRLMVLPVSGTAMNLVVARSEGPPFHRAELDRAARIVEVVARLAARYEPVSD</sequence>
<name>A0ABR9KA56_9ACTN</name>
<evidence type="ECO:0000313" key="2">
    <source>
        <dbReference type="Proteomes" id="UP000661607"/>
    </source>
</evidence>
<accession>A0ABR9KA56</accession>
<reference evidence="1 2" key="1">
    <citation type="submission" date="2020-10" db="EMBL/GenBank/DDBJ databases">
        <title>Sequencing the genomes of 1000 actinobacteria strains.</title>
        <authorList>
            <person name="Klenk H.-P."/>
        </authorList>
    </citation>
    <scope>NUCLEOTIDE SEQUENCE [LARGE SCALE GENOMIC DNA]</scope>
    <source>
        <strain evidence="1 2">DSM 43748</strain>
    </source>
</reference>
<proteinExistence type="predicted"/>
<dbReference type="EMBL" id="JADBEF010000001">
    <property type="protein sequence ID" value="MBE1558890.1"/>
    <property type="molecule type" value="Genomic_DNA"/>
</dbReference>
<comment type="caution">
    <text evidence="1">The sequence shown here is derived from an EMBL/GenBank/DDBJ whole genome shotgun (WGS) entry which is preliminary data.</text>
</comment>
<evidence type="ECO:0000313" key="1">
    <source>
        <dbReference type="EMBL" id="MBE1558890.1"/>
    </source>
</evidence>
<protein>
    <recommendedName>
        <fullName evidence="3">ACT domain-containing protein</fullName>
    </recommendedName>
</protein>
<gene>
    <name evidence="1" type="ORF">H4W81_001669</name>
</gene>